<feature type="active site" description="Nucleophile" evidence="3">
    <location>
        <position position="23"/>
    </location>
</feature>
<dbReference type="GO" id="GO:0008967">
    <property type="term" value="F:phosphoglycolate phosphatase activity"/>
    <property type="evidence" value="ECO:0007669"/>
    <property type="project" value="TreeGrafter"/>
</dbReference>
<comment type="catalytic activity">
    <reaction evidence="3">
        <text>diphosphate + H2O = 2 phosphate + H(+)</text>
        <dbReference type="Rhea" id="RHEA:24576"/>
        <dbReference type="ChEBI" id="CHEBI:15377"/>
        <dbReference type="ChEBI" id="CHEBI:15378"/>
        <dbReference type="ChEBI" id="CHEBI:33019"/>
        <dbReference type="ChEBI" id="CHEBI:43474"/>
        <dbReference type="EC" id="3.6.1.1"/>
    </reaction>
</comment>
<dbReference type="NCBIfam" id="NF009804">
    <property type="entry name" value="PRK13288.1"/>
    <property type="match status" value="1"/>
</dbReference>
<dbReference type="OrthoDB" id="9807630at2"/>
<dbReference type="SFLD" id="SFLDG01135">
    <property type="entry name" value="C1.5.6:_HAD__Beta-PGM__Phospha"/>
    <property type="match status" value="1"/>
</dbReference>
<dbReference type="InterPro" id="IPR023214">
    <property type="entry name" value="HAD_sf"/>
</dbReference>
<evidence type="ECO:0000256" key="2">
    <source>
        <dbReference type="ARBA" id="ARBA00022842"/>
    </source>
</evidence>
<dbReference type="InterPro" id="IPR036412">
    <property type="entry name" value="HAD-like_sf"/>
</dbReference>
<dbReference type="InterPro" id="IPR023733">
    <property type="entry name" value="Pyrophosphatase_Ppax"/>
</dbReference>
<gene>
    <name evidence="3" type="primary">ppaX</name>
    <name evidence="4" type="ORF">SAMN05421736_11082</name>
</gene>
<dbReference type="InterPro" id="IPR041492">
    <property type="entry name" value="HAD_2"/>
</dbReference>
<dbReference type="FunFam" id="3.40.50.1000:FF:000022">
    <property type="entry name" value="Phosphoglycolate phosphatase"/>
    <property type="match status" value="1"/>
</dbReference>
<dbReference type="NCBIfam" id="TIGR01549">
    <property type="entry name" value="HAD-SF-IA-v1"/>
    <property type="match status" value="1"/>
</dbReference>
<evidence type="ECO:0000313" key="4">
    <source>
        <dbReference type="EMBL" id="SDZ34465.1"/>
    </source>
</evidence>
<dbReference type="AlphaFoldDB" id="A0A1H3SA85"/>
<dbReference type="GO" id="GO:0005829">
    <property type="term" value="C:cytosol"/>
    <property type="evidence" value="ECO:0007669"/>
    <property type="project" value="TreeGrafter"/>
</dbReference>
<name>A0A1H3SA85_9BACI</name>
<sequence length="232" mass="26627">MSNNIEVTKQEPDLRHVDTILFDLDGTLINTIELIIASFLHTMETYYPGKYRREDVVSFIGPPLSETFMNLDPSKVDEMTKTYRAFNHEKHDELVKEYKGVLATIEQLHEHGYKMAIVTTKRRDTAVRGLKLMEMDKYFDVVITLDEVENYKPHPEPLERAMEALHSVPEKTLMIGDSRHDIIGGKNAGTLTAGVAWSIQGKEKLQSYHPDMMLETMPELLMYLGMPPLTEK</sequence>
<dbReference type="NCBIfam" id="TIGR01509">
    <property type="entry name" value="HAD-SF-IA-v3"/>
    <property type="match status" value="1"/>
</dbReference>
<dbReference type="GO" id="GO:0000287">
    <property type="term" value="F:magnesium ion binding"/>
    <property type="evidence" value="ECO:0007669"/>
    <property type="project" value="UniProtKB-UniRule"/>
</dbReference>
<dbReference type="Pfam" id="PF13419">
    <property type="entry name" value="HAD_2"/>
    <property type="match status" value="1"/>
</dbReference>
<dbReference type="Proteomes" id="UP000198935">
    <property type="component" value="Unassembled WGS sequence"/>
</dbReference>
<reference evidence="5" key="1">
    <citation type="submission" date="2016-10" db="EMBL/GenBank/DDBJ databases">
        <authorList>
            <person name="Varghese N."/>
            <person name="Submissions S."/>
        </authorList>
    </citation>
    <scope>NUCLEOTIDE SEQUENCE [LARGE SCALE GENOMIC DNA]</scope>
    <source>
        <strain evidence="5">SP</strain>
    </source>
</reference>
<evidence type="ECO:0000256" key="3">
    <source>
        <dbReference type="HAMAP-Rule" id="MF_01250"/>
    </source>
</evidence>
<dbReference type="GO" id="GO:0006281">
    <property type="term" value="P:DNA repair"/>
    <property type="evidence" value="ECO:0007669"/>
    <property type="project" value="TreeGrafter"/>
</dbReference>
<dbReference type="InterPro" id="IPR006439">
    <property type="entry name" value="HAD-SF_hydro_IA"/>
</dbReference>
<dbReference type="CDD" id="cd02616">
    <property type="entry name" value="HAD_PPase"/>
    <property type="match status" value="1"/>
</dbReference>
<dbReference type="PRINTS" id="PR00413">
    <property type="entry name" value="HADHALOGNASE"/>
</dbReference>
<organism evidence="4 5">
    <name type="scientific">Evansella caseinilytica</name>
    <dbReference type="NCBI Taxonomy" id="1503961"/>
    <lineage>
        <taxon>Bacteria</taxon>
        <taxon>Bacillati</taxon>
        <taxon>Bacillota</taxon>
        <taxon>Bacilli</taxon>
        <taxon>Bacillales</taxon>
        <taxon>Bacillaceae</taxon>
        <taxon>Evansella</taxon>
    </lineage>
</organism>
<dbReference type="GO" id="GO:0004427">
    <property type="term" value="F:inorganic diphosphate phosphatase activity"/>
    <property type="evidence" value="ECO:0007669"/>
    <property type="project" value="UniProtKB-UniRule"/>
</dbReference>
<evidence type="ECO:0000313" key="5">
    <source>
        <dbReference type="Proteomes" id="UP000198935"/>
    </source>
</evidence>
<comment type="similarity">
    <text evidence="3">Belongs to the HAD-like hydrolase superfamily. PpaX family.</text>
</comment>
<accession>A0A1H3SA85</accession>
<keyword evidence="1 3" id="KW-0378">Hydrolase</keyword>
<dbReference type="Gene3D" id="1.10.150.240">
    <property type="entry name" value="Putative phosphatase, domain 2"/>
    <property type="match status" value="1"/>
</dbReference>
<evidence type="ECO:0000256" key="1">
    <source>
        <dbReference type="ARBA" id="ARBA00022801"/>
    </source>
</evidence>
<comment type="function">
    <text evidence="3">Hydrolyzes pyrophosphate formed during P-Ser-HPr dephosphorylation by HPrK/P. Might play a role in controlling the intracellular pyrophosphate pool.</text>
</comment>
<dbReference type="HAMAP" id="MF_01250">
    <property type="entry name" value="Pyrophosphat_PpaX"/>
    <property type="match status" value="1"/>
</dbReference>
<keyword evidence="5" id="KW-1185">Reference proteome</keyword>
<dbReference type="EMBL" id="FNPI01000010">
    <property type="protein sequence ID" value="SDZ34465.1"/>
    <property type="molecule type" value="Genomic_DNA"/>
</dbReference>
<dbReference type="EC" id="3.6.1.1" evidence="3"/>
<dbReference type="SFLD" id="SFLDG01129">
    <property type="entry name" value="C1.5:_HAD__Beta-PGM__Phosphata"/>
    <property type="match status" value="1"/>
</dbReference>
<keyword evidence="2 3" id="KW-0460">Magnesium</keyword>
<protein>
    <recommendedName>
        <fullName evidence="3">Pyrophosphatase PpaX</fullName>
        <ecNumber evidence="3">3.6.1.1</ecNumber>
    </recommendedName>
</protein>
<dbReference type="SUPFAM" id="SSF56784">
    <property type="entry name" value="HAD-like"/>
    <property type="match status" value="1"/>
</dbReference>
<dbReference type="STRING" id="1503961.SAMN05421736_11082"/>
<dbReference type="SFLD" id="SFLDS00003">
    <property type="entry name" value="Haloacid_Dehalogenase"/>
    <property type="match status" value="1"/>
</dbReference>
<dbReference type="PANTHER" id="PTHR43434:SF26">
    <property type="entry name" value="PYROPHOSPHATASE PPAX"/>
    <property type="match status" value="1"/>
</dbReference>
<dbReference type="Gene3D" id="3.40.50.1000">
    <property type="entry name" value="HAD superfamily/HAD-like"/>
    <property type="match status" value="1"/>
</dbReference>
<dbReference type="PANTHER" id="PTHR43434">
    <property type="entry name" value="PHOSPHOGLYCOLATE PHOSPHATASE"/>
    <property type="match status" value="1"/>
</dbReference>
<proteinExistence type="inferred from homology"/>
<dbReference type="InterPro" id="IPR023198">
    <property type="entry name" value="PGP-like_dom2"/>
</dbReference>
<dbReference type="InterPro" id="IPR050155">
    <property type="entry name" value="HAD-like_hydrolase_sf"/>
</dbReference>
<comment type="cofactor">
    <cofactor evidence="3">
        <name>Mg(2+)</name>
        <dbReference type="ChEBI" id="CHEBI:18420"/>
    </cofactor>
</comment>